<sequence>MTISAPFKLGLAAFATAGLLDVLQLFALNSSAPAPVGVILLAAGLGLLSMIGAAVAWSGSRAGLLTAVAARVVATALGLPAFGLGAPLWVCVIIALSIVLSVVGLFLTAGTLRRRSVQAARS</sequence>
<feature type="transmembrane region" description="Helical" evidence="1">
    <location>
        <begin position="37"/>
        <end position="57"/>
    </location>
</feature>
<dbReference type="PATRIC" id="fig|1246995.3.peg.5443"/>
<dbReference type="Proteomes" id="UP000017746">
    <property type="component" value="Chromosome"/>
</dbReference>
<keyword evidence="1" id="KW-0472">Membrane</keyword>
<dbReference type="KEGG" id="afs:AFR_26860"/>
<evidence type="ECO:0000313" key="2">
    <source>
        <dbReference type="EMBL" id="AGZ43633.1"/>
    </source>
</evidence>
<proteinExistence type="predicted"/>
<accession>U5W350</accession>
<dbReference type="RefSeq" id="WP_023364522.1">
    <property type="nucleotide sequence ID" value="NC_022657.1"/>
</dbReference>
<evidence type="ECO:0000313" key="3">
    <source>
        <dbReference type="Proteomes" id="UP000017746"/>
    </source>
</evidence>
<keyword evidence="1" id="KW-0812">Transmembrane</keyword>
<dbReference type="HOGENOM" id="CLU_2021759_0_0_11"/>
<name>U5W350_9ACTN</name>
<feature type="transmembrane region" description="Helical" evidence="1">
    <location>
        <begin position="88"/>
        <end position="112"/>
    </location>
</feature>
<dbReference type="EMBL" id="CP006272">
    <property type="protein sequence ID" value="AGZ43633.1"/>
    <property type="molecule type" value="Genomic_DNA"/>
</dbReference>
<keyword evidence="3" id="KW-1185">Reference proteome</keyword>
<dbReference type="AlphaFoldDB" id="U5W350"/>
<protein>
    <submittedName>
        <fullName evidence="2">Uncharacterized protein</fullName>
    </submittedName>
</protein>
<evidence type="ECO:0000256" key="1">
    <source>
        <dbReference type="SAM" id="Phobius"/>
    </source>
</evidence>
<organism evidence="2 3">
    <name type="scientific">Actinoplanes friuliensis DSM 7358</name>
    <dbReference type="NCBI Taxonomy" id="1246995"/>
    <lineage>
        <taxon>Bacteria</taxon>
        <taxon>Bacillati</taxon>
        <taxon>Actinomycetota</taxon>
        <taxon>Actinomycetes</taxon>
        <taxon>Micromonosporales</taxon>
        <taxon>Micromonosporaceae</taxon>
        <taxon>Actinoplanes</taxon>
    </lineage>
</organism>
<keyword evidence="1" id="KW-1133">Transmembrane helix</keyword>
<reference evidence="2 3" key="1">
    <citation type="journal article" date="2014" name="J. Biotechnol.">
        <title>Complete genome sequence of the actinobacterium Actinoplanes friuliensis HAG 010964, producer of the lipopeptide antibiotic friulimycin.</title>
        <authorList>
            <person name="Ruckert C."/>
            <person name="Szczepanowski R."/>
            <person name="Albersmeier A."/>
            <person name="Goesmann A."/>
            <person name="Fischer N."/>
            <person name="Steinkamper A."/>
            <person name="Puhler A."/>
            <person name="Biener R."/>
            <person name="Schwartz D."/>
            <person name="Kalinowski J."/>
        </authorList>
    </citation>
    <scope>NUCLEOTIDE SEQUENCE [LARGE SCALE GENOMIC DNA]</scope>
    <source>
        <strain evidence="2 3">DSM 7358</strain>
    </source>
</reference>
<gene>
    <name evidence="2" type="ORF">AFR_26860</name>
</gene>
<feature type="transmembrane region" description="Helical" evidence="1">
    <location>
        <begin position="64"/>
        <end position="82"/>
    </location>
</feature>
<dbReference type="STRING" id="1246995.AFR_26860"/>